<dbReference type="AlphaFoldDB" id="A0A821XM81"/>
<dbReference type="EMBL" id="CAJOBZ010000068">
    <property type="protein sequence ID" value="CAF4944258.1"/>
    <property type="molecule type" value="Genomic_DNA"/>
</dbReference>
<dbReference type="InterPro" id="IPR036397">
    <property type="entry name" value="RNaseH_sf"/>
</dbReference>
<evidence type="ECO:0000259" key="2">
    <source>
        <dbReference type="Pfam" id="PF03184"/>
    </source>
</evidence>
<dbReference type="Gene3D" id="3.30.420.10">
    <property type="entry name" value="Ribonuclease H-like superfamily/Ribonuclease H"/>
    <property type="match status" value="1"/>
</dbReference>
<evidence type="ECO:0000313" key="4">
    <source>
        <dbReference type="Proteomes" id="UP000663880"/>
    </source>
</evidence>
<dbReference type="PANTHER" id="PTHR19303:SF71">
    <property type="entry name" value="ZINC FINGER PHD-TYPE DOMAIN-CONTAINING PROTEIN"/>
    <property type="match status" value="1"/>
</dbReference>
<evidence type="ECO:0000256" key="1">
    <source>
        <dbReference type="SAM" id="MobiDB-lite"/>
    </source>
</evidence>
<gene>
    <name evidence="3" type="ORF">PMACD_LOCUS15021</name>
</gene>
<dbReference type="Proteomes" id="UP000663880">
    <property type="component" value="Unassembled WGS sequence"/>
</dbReference>
<proteinExistence type="predicted"/>
<dbReference type="SUPFAM" id="SSF57903">
    <property type="entry name" value="FYVE/PHD zinc finger"/>
    <property type="match status" value="1"/>
</dbReference>
<dbReference type="InterPro" id="IPR004875">
    <property type="entry name" value="DDE_SF_endonuclease_dom"/>
</dbReference>
<reference evidence="3" key="1">
    <citation type="submission" date="2021-02" db="EMBL/GenBank/DDBJ databases">
        <authorList>
            <person name="Steward A R."/>
        </authorList>
    </citation>
    <scope>NUCLEOTIDE SEQUENCE</scope>
</reference>
<dbReference type="Pfam" id="PF03184">
    <property type="entry name" value="DDE_1"/>
    <property type="match status" value="1"/>
</dbReference>
<feature type="domain" description="DDE-1" evidence="2">
    <location>
        <begin position="123"/>
        <end position="284"/>
    </location>
</feature>
<dbReference type="PANTHER" id="PTHR19303">
    <property type="entry name" value="TRANSPOSON"/>
    <property type="match status" value="1"/>
</dbReference>
<dbReference type="GO" id="GO:0003677">
    <property type="term" value="F:DNA binding"/>
    <property type="evidence" value="ECO:0007669"/>
    <property type="project" value="TreeGrafter"/>
</dbReference>
<feature type="region of interest" description="Disordered" evidence="1">
    <location>
        <begin position="372"/>
        <end position="394"/>
    </location>
</feature>
<organism evidence="3 4">
    <name type="scientific">Pieris macdunnoughi</name>
    <dbReference type="NCBI Taxonomy" id="345717"/>
    <lineage>
        <taxon>Eukaryota</taxon>
        <taxon>Metazoa</taxon>
        <taxon>Ecdysozoa</taxon>
        <taxon>Arthropoda</taxon>
        <taxon>Hexapoda</taxon>
        <taxon>Insecta</taxon>
        <taxon>Pterygota</taxon>
        <taxon>Neoptera</taxon>
        <taxon>Endopterygota</taxon>
        <taxon>Lepidoptera</taxon>
        <taxon>Glossata</taxon>
        <taxon>Ditrysia</taxon>
        <taxon>Papilionoidea</taxon>
        <taxon>Pieridae</taxon>
        <taxon>Pierinae</taxon>
        <taxon>Pieris</taxon>
    </lineage>
</organism>
<evidence type="ECO:0000313" key="3">
    <source>
        <dbReference type="EMBL" id="CAF4944258.1"/>
    </source>
</evidence>
<dbReference type="OrthoDB" id="6904663at2759"/>
<dbReference type="GO" id="GO:0005634">
    <property type="term" value="C:nucleus"/>
    <property type="evidence" value="ECO:0007669"/>
    <property type="project" value="TreeGrafter"/>
</dbReference>
<dbReference type="Gene3D" id="3.30.40.10">
    <property type="entry name" value="Zinc/RING finger domain, C3HC4 (zinc finger)"/>
    <property type="match status" value="1"/>
</dbReference>
<protein>
    <recommendedName>
        <fullName evidence="2">DDE-1 domain-containing protein</fullName>
    </recommendedName>
</protein>
<comment type="caution">
    <text evidence="3">The sequence shown here is derived from an EMBL/GenBank/DDBJ whole genome shotgun (WGS) entry which is preliminary data.</text>
</comment>
<dbReference type="InterPro" id="IPR050863">
    <property type="entry name" value="CenT-Element_Derived"/>
</dbReference>
<accession>A0A821XM81</accession>
<sequence>MRNYRRKTERGTKSVELMQRTWHSNKMAGKDWMSAFLTRNSSLSIRKPEATSLRRATSFNKSNVQEFYTKLAEVMDRFKFTASSIWNADETGVSTVTKPSKIIAAKGKRNVGSVTSAESGTNVTLLVAAATDSSIPPMFIFPRKKFQDHFIRDGPTDCIGVRNSSGWITNDEFFLFIQHFIKKVRPSKESPTLLVLDNHSSHLSVPTLDLAKENGVVMLSFPPHCSHKLQPLDVAVYGPFKRYMSSAQDVWMRNNAGKTMTIYDIPGLVRTALPLALTPNNIMSGFEKSGIFPYNQNKFNDDDFAPSYVTDRPLINYTNEPQPSTSSDSFPSILLNTQPLMSSNPQQPTTHDAMIDTGDTLVDPHEVFSSEVRPLPKAGPRKSIANRKRRKSAILTDTPEKENLRKEQDFANNKKTKGVNKKAKVNKKVEQVKKAILQEINSDSSSDDEYFCLICCENYNDSVPGEGSIQCNLCKQWAHEKCISNRGSVYFVCNNCDSGNDESD</sequence>
<dbReference type="InterPro" id="IPR013083">
    <property type="entry name" value="Znf_RING/FYVE/PHD"/>
</dbReference>
<keyword evidence="4" id="KW-1185">Reference proteome</keyword>
<name>A0A821XM81_9NEOP</name>
<dbReference type="InterPro" id="IPR011011">
    <property type="entry name" value="Znf_FYVE_PHD"/>
</dbReference>